<dbReference type="Proteomes" id="UP000614490">
    <property type="component" value="Unassembled WGS sequence"/>
</dbReference>
<dbReference type="InterPro" id="IPR000182">
    <property type="entry name" value="GNAT_dom"/>
</dbReference>
<dbReference type="Gene3D" id="3.40.630.30">
    <property type="match status" value="1"/>
</dbReference>
<evidence type="ECO:0000313" key="2">
    <source>
        <dbReference type="EMBL" id="MBH0231649.1"/>
    </source>
</evidence>
<dbReference type="PROSITE" id="PS51186">
    <property type="entry name" value="GNAT"/>
    <property type="match status" value="1"/>
</dbReference>
<dbReference type="EMBL" id="JADZSC010000004">
    <property type="protein sequence ID" value="MBH0231649.1"/>
    <property type="molecule type" value="Genomic_DNA"/>
</dbReference>
<dbReference type="PANTHER" id="PTHR43451:SF1">
    <property type="entry name" value="ACETYLTRANSFERASE"/>
    <property type="match status" value="1"/>
</dbReference>
<dbReference type="PANTHER" id="PTHR43451">
    <property type="entry name" value="ACETYLTRANSFERASE (GNAT) FAMILY PROTEIN"/>
    <property type="match status" value="1"/>
</dbReference>
<dbReference type="GO" id="GO:0016747">
    <property type="term" value="F:acyltransferase activity, transferring groups other than amino-acyl groups"/>
    <property type="evidence" value="ECO:0007669"/>
    <property type="project" value="InterPro"/>
</dbReference>
<gene>
    <name evidence="2" type="ORF">H0267_15670</name>
</gene>
<dbReference type="CDD" id="cd04301">
    <property type="entry name" value="NAT_SF"/>
    <property type="match status" value="1"/>
</dbReference>
<dbReference type="AlphaFoldDB" id="A0A931HYA7"/>
<dbReference type="SUPFAM" id="SSF55729">
    <property type="entry name" value="Acyl-CoA N-acyltransferases (Nat)"/>
    <property type="match status" value="1"/>
</dbReference>
<dbReference type="RefSeq" id="WP_197318284.1">
    <property type="nucleotide sequence ID" value="NZ_JADZSC010000004.1"/>
</dbReference>
<dbReference type="InterPro" id="IPR016181">
    <property type="entry name" value="Acyl_CoA_acyltransferase"/>
</dbReference>
<comment type="caution">
    <text evidence="2">The sequence shown here is derived from an EMBL/GenBank/DDBJ whole genome shotgun (WGS) entry which is preliminary data.</text>
</comment>
<keyword evidence="3" id="KW-1185">Reference proteome</keyword>
<accession>A0A931HYA7</accession>
<proteinExistence type="predicted"/>
<evidence type="ECO:0000313" key="3">
    <source>
        <dbReference type="Proteomes" id="UP000614490"/>
    </source>
</evidence>
<organism evidence="2 3">
    <name type="scientific">Halobacillus yeomjeoni</name>
    <dbReference type="NCBI Taxonomy" id="311194"/>
    <lineage>
        <taxon>Bacteria</taxon>
        <taxon>Bacillati</taxon>
        <taxon>Bacillota</taxon>
        <taxon>Bacilli</taxon>
        <taxon>Bacillales</taxon>
        <taxon>Bacillaceae</taxon>
        <taxon>Halobacillus</taxon>
    </lineage>
</organism>
<reference evidence="2 3" key="1">
    <citation type="journal article" date="2005" name="Int. J. Syst. Evol. Microbiol.">
        <title>Halobacillus yeomjeoni sp. nov., isolated from a marine solar saltern in Korea.</title>
        <authorList>
            <person name="Yoon J.H."/>
            <person name="Kang S.J."/>
            <person name="Lee C.H."/>
            <person name="Oh H.W."/>
            <person name="Oh T.K."/>
        </authorList>
    </citation>
    <scope>NUCLEOTIDE SEQUENCE [LARGE SCALE GENOMIC DNA]</scope>
    <source>
        <strain evidence="2 3">KCTC 3957</strain>
    </source>
</reference>
<dbReference type="InterPro" id="IPR052564">
    <property type="entry name" value="N-acetyltrans/Recomb-assoc"/>
</dbReference>
<sequence length="157" mass="17897">MKLEIRRFSEKDIEEVLSMIQETIHSINGQDYSLREREVWAGSFTDVQQWTKRIQSSEAFVAKSGGRIVGIVNLQPPDIVDLLYVHKDLQRQGVAQSLLNVVEQFASKKKALVLHTESSVTAYPFFNSQGFRIIGEQSKSVQGITMKNIRMCKKLHS</sequence>
<dbReference type="Pfam" id="PF13673">
    <property type="entry name" value="Acetyltransf_10"/>
    <property type="match status" value="1"/>
</dbReference>
<name>A0A931HYA7_9BACI</name>
<feature type="domain" description="N-acetyltransferase" evidence="1">
    <location>
        <begin position="3"/>
        <end position="156"/>
    </location>
</feature>
<protein>
    <submittedName>
        <fullName evidence="2">GNAT family N-acetyltransferase</fullName>
    </submittedName>
</protein>
<evidence type="ECO:0000259" key="1">
    <source>
        <dbReference type="PROSITE" id="PS51186"/>
    </source>
</evidence>